<organism evidence="1 2">
    <name type="scientific">Heterotrigona itama</name>
    <dbReference type="NCBI Taxonomy" id="395501"/>
    <lineage>
        <taxon>Eukaryota</taxon>
        <taxon>Metazoa</taxon>
        <taxon>Ecdysozoa</taxon>
        <taxon>Arthropoda</taxon>
        <taxon>Hexapoda</taxon>
        <taxon>Insecta</taxon>
        <taxon>Pterygota</taxon>
        <taxon>Neoptera</taxon>
        <taxon>Endopterygota</taxon>
        <taxon>Hymenoptera</taxon>
        <taxon>Apocrita</taxon>
        <taxon>Aculeata</taxon>
        <taxon>Apoidea</taxon>
        <taxon>Anthophila</taxon>
        <taxon>Apidae</taxon>
        <taxon>Heterotrigona</taxon>
    </lineage>
</organism>
<name>A0A6V7HA97_9HYME</name>
<gene>
    <name evidence="1" type="ORF">MHI_LOCUS716720</name>
</gene>
<comment type="caution">
    <text evidence="1">The sequence shown here is derived from an EMBL/GenBank/DDBJ whole genome shotgun (WGS) entry which is preliminary data.</text>
</comment>
<evidence type="ECO:0000313" key="1">
    <source>
        <dbReference type="EMBL" id="CAD1477215.1"/>
    </source>
</evidence>
<evidence type="ECO:0000313" key="2">
    <source>
        <dbReference type="Proteomes" id="UP000752696"/>
    </source>
</evidence>
<dbReference type="AlphaFoldDB" id="A0A6V7HA97"/>
<dbReference type="EMBL" id="CAJDYZ010009904">
    <property type="protein sequence ID" value="CAD1477215.1"/>
    <property type="molecule type" value="Genomic_DNA"/>
</dbReference>
<dbReference type="Proteomes" id="UP000752696">
    <property type="component" value="Unassembled WGS sequence"/>
</dbReference>
<proteinExistence type="predicted"/>
<sequence length="53" mass="6013">EKYSHSSASSEHCSAWTDYFPREITGHYSRRSLLLALPLEDPGLSCTRFALQP</sequence>
<protein>
    <submittedName>
        <fullName evidence="1">Uncharacterized protein</fullName>
    </submittedName>
</protein>
<reference evidence="1" key="1">
    <citation type="submission" date="2020-07" db="EMBL/GenBank/DDBJ databases">
        <authorList>
            <person name="Nazaruddin N."/>
        </authorList>
    </citation>
    <scope>NUCLEOTIDE SEQUENCE</scope>
</reference>
<feature type="non-terminal residue" evidence="1">
    <location>
        <position position="1"/>
    </location>
</feature>
<accession>A0A6V7HA97</accession>
<keyword evidence="2" id="KW-1185">Reference proteome</keyword>